<dbReference type="Proteomes" id="UP000630353">
    <property type="component" value="Unassembled WGS sequence"/>
</dbReference>
<evidence type="ECO:0000256" key="2">
    <source>
        <dbReference type="ARBA" id="ARBA00023235"/>
    </source>
</evidence>
<dbReference type="RefSeq" id="WP_189993408.1">
    <property type="nucleotide sequence ID" value="NZ_BMZS01000010.1"/>
</dbReference>
<dbReference type="GO" id="GO:0003723">
    <property type="term" value="F:RNA binding"/>
    <property type="evidence" value="ECO:0007669"/>
    <property type="project" value="UniProtKB-KW"/>
</dbReference>
<proteinExistence type="inferred from homology"/>
<dbReference type="InterPro" id="IPR050188">
    <property type="entry name" value="RluA_PseudoU_synthase"/>
</dbReference>
<feature type="active site" evidence="4">
    <location>
        <position position="146"/>
    </location>
</feature>
<evidence type="ECO:0000313" key="9">
    <source>
        <dbReference type="Proteomes" id="UP000630353"/>
    </source>
</evidence>
<comment type="catalytic activity">
    <reaction evidence="3">
        <text>uridine(1911/1915/1917) in 23S rRNA = pseudouridine(1911/1915/1917) in 23S rRNA</text>
        <dbReference type="Rhea" id="RHEA:42524"/>
        <dbReference type="Rhea" id="RHEA-COMP:10097"/>
        <dbReference type="Rhea" id="RHEA-COMP:10098"/>
        <dbReference type="ChEBI" id="CHEBI:65314"/>
        <dbReference type="ChEBI" id="CHEBI:65315"/>
        <dbReference type="EC" id="5.4.99.23"/>
    </reaction>
</comment>
<dbReference type="PROSITE" id="PS50889">
    <property type="entry name" value="S4"/>
    <property type="match status" value="1"/>
</dbReference>
<name>A0A919CRQ4_9PROT</name>
<evidence type="ECO:0000313" key="8">
    <source>
        <dbReference type="EMBL" id="GHD58935.1"/>
    </source>
</evidence>
<dbReference type="PROSITE" id="PS01129">
    <property type="entry name" value="PSI_RLU"/>
    <property type="match status" value="1"/>
</dbReference>
<feature type="domain" description="Pseudouridine synthase RsuA/RluA-like" evidence="7">
    <location>
        <begin position="102"/>
        <end position="252"/>
    </location>
</feature>
<dbReference type="CDD" id="cd02869">
    <property type="entry name" value="PseudoU_synth_RluA_like"/>
    <property type="match status" value="1"/>
</dbReference>
<reference evidence="8" key="1">
    <citation type="journal article" date="2014" name="Int. J. Syst. Evol. Microbiol.">
        <title>Complete genome sequence of Corynebacterium casei LMG S-19264T (=DSM 44701T), isolated from a smear-ripened cheese.</title>
        <authorList>
            <consortium name="US DOE Joint Genome Institute (JGI-PGF)"/>
            <person name="Walter F."/>
            <person name="Albersmeier A."/>
            <person name="Kalinowski J."/>
            <person name="Ruckert C."/>
        </authorList>
    </citation>
    <scope>NUCLEOTIDE SEQUENCE</scope>
    <source>
        <strain evidence="8">KCTC 42651</strain>
    </source>
</reference>
<evidence type="ECO:0000259" key="7">
    <source>
        <dbReference type="Pfam" id="PF00849"/>
    </source>
</evidence>
<dbReference type="PANTHER" id="PTHR21600">
    <property type="entry name" value="MITOCHONDRIAL RNA PSEUDOURIDINE SYNTHASE"/>
    <property type="match status" value="1"/>
</dbReference>
<comment type="function">
    <text evidence="6">Responsible for synthesis of pseudouridine from uracil.</text>
</comment>
<dbReference type="GO" id="GO:0160140">
    <property type="term" value="F:23S rRNA pseudouridine(1911/1915/1917) synthase activity"/>
    <property type="evidence" value="ECO:0007669"/>
    <property type="project" value="UniProtKB-EC"/>
</dbReference>
<keyword evidence="5" id="KW-0694">RNA-binding</keyword>
<dbReference type="InterPro" id="IPR006225">
    <property type="entry name" value="PsdUridine_synth_RluC/D"/>
</dbReference>
<evidence type="ECO:0000256" key="4">
    <source>
        <dbReference type="PIRSR" id="PIRSR606225-1"/>
    </source>
</evidence>
<dbReference type="EMBL" id="BMZS01000010">
    <property type="protein sequence ID" value="GHD58935.1"/>
    <property type="molecule type" value="Genomic_DNA"/>
</dbReference>
<dbReference type="InterPro" id="IPR036986">
    <property type="entry name" value="S4_RNA-bd_sf"/>
</dbReference>
<keyword evidence="9" id="KW-1185">Reference proteome</keyword>
<dbReference type="EC" id="5.4.99.-" evidence="6"/>
<evidence type="ECO:0000256" key="3">
    <source>
        <dbReference type="ARBA" id="ARBA00036882"/>
    </source>
</evidence>
<accession>A0A919CRQ4</accession>
<dbReference type="InterPro" id="IPR006224">
    <property type="entry name" value="PsdUridine_synth_RluA-like_CS"/>
</dbReference>
<evidence type="ECO:0000256" key="5">
    <source>
        <dbReference type="PROSITE-ProRule" id="PRU00182"/>
    </source>
</evidence>
<dbReference type="Gene3D" id="3.30.2350.10">
    <property type="entry name" value="Pseudouridine synthase"/>
    <property type="match status" value="1"/>
</dbReference>
<dbReference type="NCBIfam" id="TIGR00005">
    <property type="entry name" value="rluA_subfam"/>
    <property type="match status" value="1"/>
</dbReference>
<dbReference type="CDD" id="cd00165">
    <property type="entry name" value="S4"/>
    <property type="match status" value="1"/>
</dbReference>
<reference evidence="8" key="2">
    <citation type="submission" date="2020-09" db="EMBL/GenBank/DDBJ databases">
        <authorList>
            <person name="Sun Q."/>
            <person name="Kim S."/>
        </authorList>
    </citation>
    <scope>NUCLEOTIDE SEQUENCE</scope>
    <source>
        <strain evidence="8">KCTC 42651</strain>
    </source>
</reference>
<protein>
    <recommendedName>
        <fullName evidence="6">Pseudouridine synthase</fullName>
        <ecNumber evidence="6">5.4.99.-</ecNumber>
    </recommendedName>
</protein>
<keyword evidence="2 6" id="KW-0413">Isomerase</keyword>
<dbReference type="GO" id="GO:0000455">
    <property type="term" value="P:enzyme-directed rRNA pseudouridine synthesis"/>
    <property type="evidence" value="ECO:0007669"/>
    <property type="project" value="TreeGrafter"/>
</dbReference>
<organism evidence="8 9">
    <name type="scientific">Thalassobaculum fulvum</name>
    <dbReference type="NCBI Taxonomy" id="1633335"/>
    <lineage>
        <taxon>Bacteria</taxon>
        <taxon>Pseudomonadati</taxon>
        <taxon>Pseudomonadota</taxon>
        <taxon>Alphaproteobacteria</taxon>
        <taxon>Rhodospirillales</taxon>
        <taxon>Thalassobaculaceae</taxon>
        <taxon>Thalassobaculum</taxon>
    </lineage>
</organism>
<comment type="similarity">
    <text evidence="1 6">Belongs to the pseudouridine synthase RluA family.</text>
</comment>
<gene>
    <name evidence="8" type="ORF">GCM10017083_42650</name>
</gene>
<evidence type="ECO:0000256" key="6">
    <source>
        <dbReference type="RuleBase" id="RU362028"/>
    </source>
</evidence>
<sequence length="335" mass="36671">MKTVETRVVEPDDADQRLDRWFKRHFPGVGHGHLAKLLRTGQVRVDGKRAKANQRLEAGQSVRIPPMDEAPAPEVRPARAAPKVDDELVERLKRAVLYRDRDVLAINKPAGLATQGGSGITSHVDGALDGLKFDARERPRLVHRLDKDTSGVLLLGRSQQAARRLAEAFRAKSAMKIYWALVVGEPRPSAGTIEGAIAKLPGRAGEKMAIDPETGKRAVTRYAIVERLGGKVTWVALFPVTGRTHQLRVHMAELGTPILGDGKYGGADAFLQGEGVSRKLHLHARAIRIPGMDGNSGGGRPLEITAPLDDHMKRSWKFFGLDEAAGRDPFEPFEE</sequence>
<dbReference type="InterPro" id="IPR020103">
    <property type="entry name" value="PsdUridine_synth_cat_dom_sf"/>
</dbReference>
<evidence type="ECO:0000256" key="1">
    <source>
        <dbReference type="ARBA" id="ARBA00010876"/>
    </source>
</evidence>
<dbReference type="SUPFAM" id="SSF55120">
    <property type="entry name" value="Pseudouridine synthase"/>
    <property type="match status" value="1"/>
</dbReference>
<dbReference type="AlphaFoldDB" id="A0A919CRQ4"/>
<comment type="catalytic activity">
    <reaction evidence="6">
        <text>a uridine in RNA = a pseudouridine in RNA</text>
        <dbReference type="Rhea" id="RHEA:48348"/>
        <dbReference type="Rhea" id="RHEA-COMP:12068"/>
        <dbReference type="Rhea" id="RHEA-COMP:12069"/>
        <dbReference type="ChEBI" id="CHEBI:65314"/>
        <dbReference type="ChEBI" id="CHEBI:65315"/>
    </reaction>
</comment>
<dbReference type="Gene3D" id="3.10.290.10">
    <property type="entry name" value="RNA-binding S4 domain"/>
    <property type="match status" value="1"/>
</dbReference>
<dbReference type="Pfam" id="PF00849">
    <property type="entry name" value="PseudoU_synth_2"/>
    <property type="match status" value="1"/>
</dbReference>
<comment type="caution">
    <text evidence="8">The sequence shown here is derived from an EMBL/GenBank/DDBJ whole genome shotgun (WGS) entry which is preliminary data.</text>
</comment>
<dbReference type="SUPFAM" id="SSF55174">
    <property type="entry name" value="Alpha-L RNA-binding motif"/>
    <property type="match status" value="1"/>
</dbReference>
<dbReference type="InterPro" id="IPR006145">
    <property type="entry name" value="PsdUridine_synth_RsuA/RluA"/>
</dbReference>
<dbReference type="PANTHER" id="PTHR21600:SF44">
    <property type="entry name" value="RIBOSOMAL LARGE SUBUNIT PSEUDOURIDINE SYNTHASE D"/>
    <property type="match status" value="1"/>
</dbReference>